<proteinExistence type="predicted"/>
<comment type="caution">
    <text evidence="2">The sequence shown here is derived from an EMBL/GenBank/DDBJ whole genome shotgun (WGS) entry which is preliminary data.</text>
</comment>
<protein>
    <submittedName>
        <fullName evidence="2">Uncharacterized protein</fullName>
    </submittedName>
</protein>
<accession>A0A5B7FEE8</accession>
<sequence>MEATAAGTAGGRMVTATPSPPAAGVPGAGGDPDHHHHHLVHQAHPGLHKGNKVSQQMLRCGLVLTVYWLAVGSNCQEAAGVT</sequence>
<evidence type="ECO:0000256" key="1">
    <source>
        <dbReference type="SAM" id="MobiDB-lite"/>
    </source>
</evidence>
<name>A0A5B7FEE8_PORTR</name>
<dbReference type="AlphaFoldDB" id="A0A5B7FEE8"/>
<gene>
    <name evidence="2" type="ORF">E2C01_039305</name>
</gene>
<evidence type="ECO:0000313" key="2">
    <source>
        <dbReference type="EMBL" id="MPC45601.1"/>
    </source>
</evidence>
<organism evidence="2 3">
    <name type="scientific">Portunus trituberculatus</name>
    <name type="common">Swimming crab</name>
    <name type="synonym">Neptunus trituberculatus</name>
    <dbReference type="NCBI Taxonomy" id="210409"/>
    <lineage>
        <taxon>Eukaryota</taxon>
        <taxon>Metazoa</taxon>
        <taxon>Ecdysozoa</taxon>
        <taxon>Arthropoda</taxon>
        <taxon>Crustacea</taxon>
        <taxon>Multicrustacea</taxon>
        <taxon>Malacostraca</taxon>
        <taxon>Eumalacostraca</taxon>
        <taxon>Eucarida</taxon>
        <taxon>Decapoda</taxon>
        <taxon>Pleocyemata</taxon>
        <taxon>Brachyura</taxon>
        <taxon>Eubrachyura</taxon>
        <taxon>Portunoidea</taxon>
        <taxon>Portunidae</taxon>
        <taxon>Portuninae</taxon>
        <taxon>Portunus</taxon>
    </lineage>
</organism>
<evidence type="ECO:0000313" key="3">
    <source>
        <dbReference type="Proteomes" id="UP000324222"/>
    </source>
</evidence>
<dbReference type="EMBL" id="VSRR010006808">
    <property type="protein sequence ID" value="MPC45601.1"/>
    <property type="molecule type" value="Genomic_DNA"/>
</dbReference>
<keyword evidence="3" id="KW-1185">Reference proteome</keyword>
<reference evidence="2 3" key="1">
    <citation type="submission" date="2019-05" db="EMBL/GenBank/DDBJ databases">
        <title>Another draft genome of Portunus trituberculatus and its Hox gene families provides insights of decapod evolution.</title>
        <authorList>
            <person name="Jeong J.-H."/>
            <person name="Song I."/>
            <person name="Kim S."/>
            <person name="Choi T."/>
            <person name="Kim D."/>
            <person name="Ryu S."/>
            <person name="Kim W."/>
        </authorList>
    </citation>
    <scope>NUCLEOTIDE SEQUENCE [LARGE SCALE GENOMIC DNA]</scope>
    <source>
        <tissue evidence="2">Muscle</tissue>
    </source>
</reference>
<feature type="region of interest" description="Disordered" evidence="1">
    <location>
        <begin position="1"/>
        <end position="50"/>
    </location>
</feature>
<dbReference type="Proteomes" id="UP000324222">
    <property type="component" value="Unassembled WGS sequence"/>
</dbReference>
<feature type="compositionally biased region" description="Basic residues" evidence="1">
    <location>
        <begin position="35"/>
        <end position="50"/>
    </location>
</feature>